<comment type="caution">
    <text evidence="3">The sequence shown here is derived from an EMBL/GenBank/DDBJ whole genome shotgun (WGS) entry which is preliminary data.</text>
</comment>
<gene>
    <name evidence="3" type="ORF">KTS37_01030</name>
</gene>
<sequence length="221" mass="23945">MPSPRGALLRRGETVSGRVATGVRALDRKLDGGIPTGSLVTLLAEPASQAELFLAEFAAGQRTVYLSGERTPTAVTSSLRTRGASEDLTVSRLDREAPVNDALGHLDGLPKESLLVVDPVEPLERAADGEFRSFLETLRAALSRTESVAVLHALKHGSSPPQRHRTEYLSDVVLDLETVRADDSLDSRLFVPKFRGGRALTEPLRLELTDRIDVDTSRDIA</sequence>
<organism evidence="3 4">
    <name type="scientific">Haloarcula salina</name>
    <dbReference type="NCBI Taxonomy" id="1429914"/>
    <lineage>
        <taxon>Archaea</taxon>
        <taxon>Methanobacteriati</taxon>
        <taxon>Methanobacteriota</taxon>
        <taxon>Stenosarchaea group</taxon>
        <taxon>Halobacteria</taxon>
        <taxon>Halobacteriales</taxon>
        <taxon>Haloarculaceae</taxon>
        <taxon>Haloarcula</taxon>
    </lineage>
</organism>
<keyword evidence="1" id="KW-0547">Nucleotide-binding</keyword>
<keyword evidence="4" id="KW-1185">Reference proteome</keyword>
<dbReference type="PANTHER" id="PTHR43637">
    <property type="entry name" value="UPF0273 PROTEIN TM_0370"/>
    <property type="match status" value="1"/>
</dbReference>
<dbReference type="EMBL" id="JAHQXE010000001">
    <property type="protein sequence ID" value="MBV0900358.1"/>
    <property type="molecule type" value="Genomic_DNA"/>
</dbReference>
<evidence type="ECO:0000256" key="2">
    <source>
        <dbReference type="ARBA" id="ARBA00022840"/>
    </source>
</evidence>
<dbReference type="Proteomes" id="UP001166304">
    <property type="component" value="Unassembled WGS sequence"/>
</dbReference>
<accession>A0AA41FX95</accession>
<dbReference type="GO" id="GO:0005524">
    <property type="term" value="F:ATP binding"/>
    <property type="evidence" value="ECO:0007669"/>
    <property type="project" value="UniProtKB-KW"/>
</dbReference>
<name>A0AA41FX95_9EURY</name>
<evidence type="ECO:0000313" key="4">
    <source>
        <dbReference type="Proteomes" id="UP001166304"/>
    </source>
</evidence>
<dbReference type="AlphaFoldDB" id="A0AA41FX95"/>
<protein>
    <submittedName>
        <fullName evidence="3">Transcriptional regulator</fullName>
    </submittedName>
</protein>
<evidence type="ECO:0000313" key="3">
    <source>
        <dbReference type="EMBL" id="MBV0900358.1"/>
    </source>
</evidence>
<reference evidence="3" key="1">
    <citation type="submission" date="2021-06" db="EMBL/GenBank/DDBJ databases">
        <title>New haloarchaea isolates fom saline soil.</title>
        <authorList>
            <person name="Duran-Viseras A."/>
            <person name="Sanchez-Porro C.S."/>
            <person name="Ventosa A."/>
        </authorList>
    </citation>
    <scope>NUCLEOTIDE SEQUENCE</scope>
    <source>
        <strain evidence="3">JCM 18369</strain>
    </source>
</reference>
<keyword evidence="2" id="KW-0067">ATP-binding</keyword>
<dbReference type="SUPFAM" id="SSF52540">
    <property type="entry name" value="P-loop containing nucleoside triphosphate hydrolases"/>
    <property type="match status" value="1"/>
</dbReference>
<proteinExistence type="predicted"/>
<dbReference type="Gene3D" id="3.40.50.300">
    <property type="entry name" value="P-loop containing nucleotide triphosphate hydrolases"/>
    <property type="match status" value="1"/>
</dbReference>
<dbReference type="Pfam" id="PF23442">
    <property type="entry name" value="DUF7125"/>
    <property type="match status" value="1"/>
</dbReference>
<evidence type="ECO:0000256" key="1">
    <source>
        <dbReference type="ARBA" id="ARBA00022741"/>
    </source>
</evidence>
<dbReference type="InterPro" id="IPR027417">
    <property type="entry name" value="P-loop_NTPase"/>
</dbReference>
<dbReference type="InterPro" id="IPR055549">
    <property type="entry name" value="DUF7125"/>
</dbReference>